<sequence>MKTCYHLHMKTTQIIIITLLSLFTVMACQKKKNNQSPTIHFIAPQNNLVIEQDTILSIIVEPHDAEEKIKKVELLLNGVLIKTFDAPPYQYDWQDAKMYNEGTFKFSTIAYDNKGATGQEEINVAIKDYRTKYLGDFNFRIIRESWMDGEQTTYDTSFYTGEIRRYEFTDSENDLYSDYDGEENPNEKITIAFEQNTKITSLLHKDGSLITKSGYHYQHKGGFFDMDEITFRIDNLGGLGAGWNYDIVGIRE</sequence>
<dbReference type="EMBL" id="QKSB01000015">
    <property type="protein sequence ID" value="PZE15886.1"/>
    <property type="molecule type" value="Genomic_DNA"/>
</dbReference>
<keyword evidence="2" id="KW-1185">Reference proteome</keyword>
<comment type="caution">
    <text evidence="1">The sequence shown here is derived from an EMBL/GenBank/DDBJ whole genome shotgun (WGS) entry which is preliminary data.</text>
</comment>
<accession>A0A2W1NCN6</accession>
<reference evidence="1 2" key="1">
    <citation type="submission" date="2018-06" db="EMBL/GenBank/DDBJ databases">
        <title>The draft genome sequence of Crocinitomix sp. SM1701.</title>
        <authorList>
            <person name="Zhang X."/>
        </authorList>
    </citation>
    <scope>NUCLEOTIDE SEQUENCE [LARGE SCALE GENOMIC DNA]</scope>
    <source>
        <strain evidence="1 2">SM1701</strain>
    </source>
</reference>
<evidence type="ECO:0000313" key="1">
    <source>
        <dbReference type="EMBL" id="PZE15886.1"/>
    </source>
</evidence>
<gene>
    <name evidence="1" type="ORF">DNU06_16025</name>
</gene>
<name>A0A2W1NCN6_9FLAO</name>
<dbReference type="InterPro" id="IPR013783">
    <property type="entry name" value="Ig-like_fold"/>
</dbReference>
<dbReference type="Proteomes" id="UP000249248">
    <property type="component" value="Unassembled WGS sequence"/>
</dbReference>
<evidence type="ECO:0000313" key="2">
    <source>
        <dbReference type="Proteomes" id="UP000249248"/>
    </source>
</evidence>
<dbReference type="AlphaFoldDB" id="A0A2W1NCN6"/>
<organism evidence="1 2">
    <name type="scientific">Putridiphycobacter roseus</name>
    <dbReference type="NCBI Taxonomy" id="2219161"/>
    <lineage>
        <taxon>Bacteria</taxon>
        <taxon>Pseudomonadati</taxon>
        <taxon>Bacteroidota</taxon>
        <taxon>Flavobacteriia</taxon>
        <taxon>Flavobacteriales</taxon>
        <taxon>Crocinitomicaceae</taxon>
        <taxon>Putridiphycobacter</taxon>
    </lineage>
</organism>
<protein>
    <submittedName>
        <fullName evidence="1">Uncharacterized protein</fullName>
    </submittedName>
</protein>
<dbReference type="PROSITE" id="PS51257">
    <property type="entry name" value="PROKAR_LIPOPROTEIN"/>
    <property type="match status" value="1"/>
</dbReference>
<proteinExistence type="predicted"/>
<dbReference type="Pfam" id="PF17957">
    <property type="entry name" value="Big_7"/>
    <property type="match status" value="1"/>
</dbReference>
<dbReference type="Gene3D" id="2.60.40.10">
    <property type="entry name" value="Immunoglobulins"/>
    <property type="match status" value="1"/>
</dbReference>